<dbReference type="EMBL" id="FUXB01000004">
    <property type="protein sequence ID" value="SJZ69351.1"/>
    <property type="molecule type" value="Genomic_DNA"/>
</dbReference>
<accession>A0A1T4MR53</accession>
<evidence type="ECO:0000313" key="11">
    <source>
        <dbReference type="EMBL" id="SJZ69351.1"/>
    </source>
</evidence>
<keyword evidence="2 9" id="KW-0813">Transport</keyword>
<dbReference type="InterPro" id="IPR007387">
    <property type="entry name" value="TRAP_DctQ"/>
</dbReference>
<comment type="subunit">
    <text evidence="9">The complex comprises the extracytoplasmic solute receptor protein and the two transmembrane proteins.</text>
</comment>
<evidence type="ECO:0000259" key="10">
    <source>
        <dbReference type="Pfam" id="PF04290"/>
    </source>
</evidence>
<organism evidence="11 12">
    <name type="scientific">Vibrio cincinnatiensis DSM 19608</name>
    <dbReference type="NCBI Taxonomy" id="1123491"/>
    <lineage>
        <taxon>Bacteria</taxon>
        <taxon>Pseudomonadati</taxon>
        <taxon>Pseudomonadota</taxon>
        <taxon>Gammaproteobacteria</taxon>
        <taxon>Vibrionales</taxon>
        <taxon>Vibrionaceae</taxon>
        <taxon>Vibrio</taxon>
    </lineage>
</organism>
<feature type="transmembrane region" description="Helical" evidence="9">
    <location>
        <begin position="44"/>
        <end position="64"/>
    </location>
</feature>
<dbReference type="GO" id="GO:0005886">
    <property type="term" value="C:plasma membrane"/>
    <property type="evidence" value="ECO:0007669"/>
    <property type="project" value="UniProtKB-SubCell"/>
</dbReference>
<feature type="transmembrane region" description="Helical" evidence="9">
    <location>
        <begin position="114"/>
        <end position="139"/>
    </location>
</feature>
<evidence type="ECO:0000256" key="7">
    <source>
        <dbReference type="ARBA" id="ARBA00023136"/>
    </source>
</evidence>
<comment type="similarity">
    <text evidence="8 9">Belongs to the TRAP transporter small permease family.</text>
</comment>
<reference evidence="12" key="1">
    <citation type="submission" date="2017-02" db="EMBL/GenBank/DDBJ databases">
        <authorList>
            <person name="Varghese N."/>
            <person name="Submissions S."/>
        </authorList>
    </citation>
    <scope>NUCLEOTIDE SEQUENCE [LARGE SCALE GENOMIC DNA]</scope>
    <source>
        <strain evidence="12">DSM 19608</strain>
    </source>
</reference>
<proteinExistence type="inferred from homology"/>
<feature type="transmembrane region" description="Helical" evidence="9">
    <location>
        <begin position="70"/>
        <end position="91"/>
    </location>
</feature>
<evidence type="ECO:0000256" key="8">
    <source>
        <dbReference type="ARBA" id="ARBA00038436"/>
    </source>
</evidence>
<keyword evidence="7 9" id="KW-0472">Membrane</keyword>
<protein>
    <recommendedName>
        <fullName evidence="9">TRAP transporter small permease protein</fullName>
    </recommendedName>
</protein>
<evidence type="ECO:0000256" key="2">
    <source>
        <dbReference type="ARBA" id="ARBA00022448"/>
    </source>
</evidence>
<name>A0A1T4MR53_VIBCI</name>
<sequence length="225" mass="25816">MMDDTGEPVWIHLFFYREISMLEAILLRYCQFTKYVVSLIGRSVSYLLPVLAAIVFYEVFARYVLNRPTIWGYDTSLFLFGYIAALGGAYAQQREAHINVDIIHAKVSEKTRRIFDVLTSILAMGFLVVMVKTCGGMFIESLEFNYKTQSEWAPAMHHFWLMITVSAGVFIAQYSTELIANLFFLIKGRELNGEIHQHVNLIDQPFKVDSDQLDSIFDKESPNGN</sequence>
<feature type="transmembrane region" description="Helical" evidence="9">
    <location>
        <begin position="159"/>
        <end position="186"/>
    </location>
</feature>
<evidence type="ECO:0000256" key="4">
    <source>
        <dbReference type="ARBA" id="ARBA00022519"/>
    </source>
</evidence>
<gene>
    <name evidence="11" type="ORF">SAMN02745782_01117</name>
</gene>
<dbReference type="GO" id="GO:0022857">
    <property type="term" value="F:transmembrane transporter activity"/>
    <property type="evidence" value="ECO:0007669"/>
    <property type="project" value="UniProtKB-UniRule"/>
</dbReference>
<feature type="domain" description="Tripartite ATP-independent periplasmic transporters DctQ component" evidence="10">
    <location>
        <begin position="51"/>
        <end position="179"/>
    </location>
</feature>
<keyword evidence="4 9" id="KW-0997">Cell inner membrane</keyword>
<dbReference type="AlphaFoldDB" id="A0A1T4MR53"/>
<dbReference type="PANTHER" id="PTHR35011">
    <property type="entry name" value="2,3-DIKETO-L-GULONATE TRAP TRANSPORTER SMALL PERMEASE PROTEIN YIAM"/>
    <property type="match status" value="1"/>
</dbReference>
<comment type="function">
    <text evidence="9">Part of the tripartite ATP-independent periplasmic (TRAP) transport system.</text>
</comment>
<dbReference type="Pfam" id="PF04290">
    <property type="entry name" value="DctQ"/>
    <property type="match status" value="1"/>
</dbReference>
<dbReference type="InterPro" id="IPR055348">
    <property type="entry name" value="DctQ"/>
</dbReference>
<evidence type="ECO:0000256" key="1">
    <source>
        <dbReference type="ARBA" id="ARBA00004429"/>
    </source>
</evidence>
<keyword evidence="5 9" id="KW-0812">Transmembrane</keyword>
<keyword evidence="12" id="KW-1185">Reference proteome</keyword>
<keyword evidence="3" id="KW-1003">Cell membrane</keyword>
<dbReference type="STRING" id="1123491.SAMN02745782_01117"/>
<evidence type="ECO:0000256" key="9">
    <source>
        <dbReference type="RuleBase" id="RU369079"/>
    </source>
</evidence>
<comment type="subcellular location">
    <subcellularLocation>
        <location evidence="1 9">Cell inner membrane</location>
        <topology evidence="1 9">Multi-pass membrane protein</topology>
    </subcellularLocation>
</comment>
<keyword evidence="6 9" id="KW-1133">Transmembrane helix</keyword>
<evidence type="ECO:0000313" key="12">
    <source>
        <dbReference type="Proteomes" id="UP000190834"/>
    </source>
</evidence>
<dbReference type="Proteomes" id="UP000190834">
    <property type="component" value="Unassembled WGS sequence"/>
</dbReference>
<evidence type="ECO:0000256" key="5">
    <source>
        <dbReference type="ARBA" id="ARBA00022692"/>
    </source>
</evidence>
<evidence type="ECO:0000256" key="3">
    <source>
        <dbReference type="ARBA" id="ARBA00022475"/>
    </source>
</evidence>
<evidence type="ECO:0000256" key="6">
    <source>
        <dbReference type="ARBA" id="ARBA00022989"/>
    </source>
</evidence>